<dbReference type="SUPFAM" id="SSF52540">
    <property type="entry name" value="P-loop containing nucleoside triphosphate hydrolases"/>
    <property type="match status" value="1"/>
</dbReference>
<dbReference type="Gene3D" id="3.40.50.300">
    <property type="entry name" value="P-loop containing nucleotide triphosphate hydrolases"/>
    <property type="match status" value="1"/>
</dbReference>
<dbReference type="RefSeq" id="WP_075833660.1">
    <property type="nucleotide sequence ID" value="NZ_MSTI01000095.1"/>
</dbReference>
<dbReference type="STRING" id="249408.BOO71_0008617"/>
<organism evidence="1 2">
    <name type="scientific">Deinococcus marmoris</name>
    <dbReference type="NCBI Taxonomy" id="249408"/>
    <lineage>
        <taxon>Bacteria</taxon>
        <taxon>Thermotogati</taxon>
        <taxon>Deinococcota</taxon>
        <taxon>Deinococci</taxon>
        <taxon>Deinococcales</taxon>
        <taxon>Deinococcaceae</taxon>
        <taxon>Deinococcus</taxon>
    </lineage>
</organism>
<sequence length="192" mass="20977">MSEKPLLVLVTGVPGSGKTTLAAALNESLGFALLSRDDFQVRLWNLWQDQPDLLPQVPRAHWAAYYATVDALLTAGVSVIAEGSVHTTRGAAEIAELLPKADAAVIHCVAPKAVTHERFRSRAGVGRRIHPAYTDAENLRQMEENPSRWAHFERSVALDIPKLIVETADGYQPELRDILEFIWDGGTASLSG</sequence>
<dbReference type="InterPro" id="IPR027417">
    <property type="entry name" value="P-loop_NTPase"/>
</dbReference>
<dbReference type="PANTHER" id="PTHR37807:SF3">
    <property type="entry name" value="OS07G0160300 PROTEIN"/>
    <property type="match status" value="1"/>
</dbReference>
<dbReference type="Pfam" id="PF13671">
    <property type="entry name" value="AAA_33"/>
    <property type="match status" value="1"/>
</dbReference>
<protein>
    <recommendedName>
        <fullName evidence="3">ATP-binding protein</fullName>
    </recommendedName>
</protein>
<dbReference type="Proteomes" id="UP000186607">
    <property type="component" value="Unassembled WGS sequence"/>
</dbReference>
<gene>
    <name evidence="1" type="ORF">BOO71_0008617</name>
</gene>
<evidence type="ECO:0000313" key="2">
    <source>
        <dbReference type="Proteomes" id="UP000186607"/>
    </source>
</evidence>
<dbReference type="AlphaFoldDB" id="A0A1U7NXA8"/>
<comment type="caution">
    <text evidence="1">The sequence shown here is derived from an EMBL/GenBank/DDBJ whole genome shotgun (WGS) entry which is preliminary data.</text>
</comment>
<dbReference type="OrthoDB" id="1201990at2"/>
<dbReference type="EMBL" id="MSTI01000095">
    <property type="protein sequence ID" value="OLV17546.1"/>
    <property type="molecule type" value="Genomic_DNA"/>
</dbReference>
<dbReference type="PANTHER" id="PTHR37807">
    <property type="entry name" value="OS07G0160300 PROTEIN"/>
    <property type="match status" value="1"/>
</dbReference>
<accession>A0A1U7NXA8</accession>
<proteinExistence type="predicted"/>
<name>A0A1U7NXA8_9DEIO</name>
<evidence type="ECO:0008006" key="3">
    <source>
        <dbReference type="Google" id="ProtNLM"/>
    </source>
</evidence>
<keyword evidence="2" id="KW-1185">Reference proteome</keyword>
<reference evidence="1 2" key="1">
    <citation type="submission" date="2017-01" db="EMBL/GenBank/DDBJ databases">
        <title>Genome Analysis of Deinococcus marmoris KOPRI26562.</title>
        <authorList>
            <person name="Kim J.H."/>
            <person name="Oh H.-M."/>
        </authorList>
    </citation>
    <scope>NUCLEOTIDE SEQUENCE [LARGE SCALE GENOMIC DNA]</scope>
    <source>
        <strain evidence="1 2">KOPRI26562</strain>
    </source>
</reference>
<evidence type="ECO:0000313" key="1">
    <source>
        <dbReference type="EMBL" id="OLV17546.1"/>
    </source>
</evidence>